<dbReference type="EMBL" id="BDIP01003871">
    <property type="protein sequence ID" value="GIQ88216.1"/>
    <property type="molecule type" value="Genomic_DNA"/>
</dbReference>
<gene>
    <name evidence="2" type="ORF">KIPB_010419</name>
</gene>
<protein>
    <submittedName>
        <fullName evidence="2">Uncharacterized protein</fullName>
    </submittedName>
</protein>
<evidence type="ECO:0000313" key="3">
    <source>
        <dbReference type="Proteomes" id="UP000265618"/>
    </source>
</evidence>
<reference evidence="2 3" key="1">
    <citation type="journal article" date="2018" name="PLoS ONE">
        <title>The draft genome of Kipferlia bialata reveals reductive genome evolution in fornicate parasites.</title>
        <authorList>
            <person name="Tanifuji G."/>
            <person name="Takabayashi S."/>
            <person name="Kume K."/>
            <person name="Takagi M."/>
            <person name="Nakayama T."/>
            <person name="Kamikawa R."/>
            <person name="Inagaki Y."/>
            <person name="Hashimoto T."/>
        </authorList>
    </citation>
    <scope>NUCLEOTIDE SEQUENCE [LARGE SCALE GENOMIC DNA]</scope>
    <source>
        <strain evidence="2">NY0173</strain>
    </source>
</reference>
<accession>A0A9K3D3Q0</accession>
<proteinExistence type="predicted"/>
<feature type="non-terminal residue" evidence="2">
    <location>
        <position position="1"/>
    </location>
</feature>
<dbReference type="Proteomes" id="UP000265618">
    <property type="component" value="Unassembled WGS sequence"/>
</dbReference>
<organism evidence="2 3">
    <name type="scientific">Kipferlia bialata</name>
    <dbReference type="NCBI Taxonomy" id="797122"/>
    <lineage>
        <taxon>Eukaryota</taxon>
        <taxon>Metamonada</taxon>
        <taxon>Carpediemonas-like organisms</taxon>
        <taxon>Kipferlia</taxon>
    </lineage>
</organism>
<dbReference type="AlphaFoldDB" id="A0A9K3D3Q0"/>
<keyword evidence="3" id="KW-1185">Reference proteome</keyword>
<sequence>MVYMVTATVTEPDGLTERQVPALSVRGQAVRTFRLSASAVEKATAFNRERTDKQKGKRAGRQGGNRPGRRGYSKGDDKKGYKRREKGNN</sequence>
<name>A0A9K3D3Q0_9EUKA</name>
<comment type="caution">
    <text evidence="2">The sequence shown here is derived from an EMBL/GenBank/DDBJ whole genome shotgun (WGS) entry which is preliminary data.</text>
</comment>
<evidence type="ECO:0000256" key="1">
    <source>
        <dbReference type="SAM" id="MobiDB-lite"/>
    </source>
</evidence>
<feature type="region of interest" description="Disordered" evidence="1">
    <location>
        <begin position="44"/>
        <end position="89"/>
    </location>
</feature>
<feature type="compositionally biased region" description="Basic residues" evidence="1">
    <location>
        <begin position="80"/>
        <end position="89"/>
    </location>
</feature>
<evidence type="ECO:0000313" key="2">
    <source>
        <dbReference type="EMBL" id="GIQ88216.1"/>
    </source>
</evidence>